<dbReference type="OrthoDB" id="9789813at2"/>
<reference evidence="1 2" key="1">
    <citation type="submission" date="2018-10" db="EMBL/GenBank/DDBJ databases">
        <title>Genomic Encyclopedia of Type Strains, Phase IV (KMG-IV): sequencing the most valuable type-strain genomes for metagenomic binning, comparative biology and taxonomic classification.</title>
        <authorList>
            <person name="Goeker M."/>
        </authorList>
    </citation>
    <scope>NUCLEOTIDE SEQUENCE [LARGE SCALE GENOMIC DNA]</scope>
    <source>
        <strain evidence="1 2">DSM 22653</strain>
    </source>
</reference>
<comment type="caution">
    <text evidence="1">The sequence shown here is derived from an EMBL/GenBank/DDBJ whole genome shotgun (WGS) entry which is preliminary data.</text>
</comment>
<protein>
    <submittedName>
        <fullName evidence="1">Uncharacterized protein</fullName>
    </submittedName>
</protein>
<evidence type="ECO:0000313" key="1">
    <source>
        <dbReference type="EMBL" id="RKQ88832.1"/>
    </source>
</evidence>
<accession>A0A660L7L9</accession>
<evidence type="ECO:0000313" key="2">
    <source>
        <dbReference type="Proteomes" id="UP000267019"/>
    </source>
</evidence>
<dbReference type="RefSeq" id="WP_121443726.1">
    <property type="nucleotide sequence ID" value="NZ_RBIJ01000001.1"/>
</dbReference>
<dbReference type="AlphaFoldDB" id="A0A660L7L9"/>
<sequence length="300" mass="34243">METSLDRYTEAVRVLARTYADPDRAEMLLRYVDEHLRRADWPDGFPEFLAGLEGLPEGENLRTFLLFDERFYRMVKGVEVPALRDLGATGEGVVFLRNLKEDYVPRLLRAESRYESYFLGKPYGLSRTEISLNARTLDGATLSRILDHVFPQEYAVELRVAYRYAEPAAHVRWRTIYDNPLALAVAEGGIAGFSGDVFLWVREAFGPYLEGRAREALDSEEASLDLELKFTNVTLRIFGVRCPEARAALENLDCLAQCALNRIHHVVYTPDRDPIPYVPTECFAVRRLCTEYLEITFASA</sequence>
<dbReference type="EMBL" id="RBIJ01000001">
    <property type="protein sequence ID" value="RKQ88832.1"/>
    <property type="molecule type" value="Genomic_DNA"/>
</dbReference>
<keyword evidence="2" id="KW-1185">Reference proteome</keyword>
<organism evidence="1 2">
    <name type="scientific">Brockia lithotrophica</name>
    <dbReference type="NCBI Taxonomy" id="933949"/>
    <lineage>
        <taxon>Bacteria</taxon>
        <taxon>Bacillati</taxon>
        <taxon>Bacillota</taxon>
        <taxon>Bacilli</taxon>
        <taxon>Bacillales</taxon>
        <taxon>Bacillales Family X. Incertae Sedis</taxon>
        <taxon>Brockia</taxon>
    </lineage>
</organism>
<name>A0A660L7L9_9BACL</name>
<proteinExistence type="predicted"/>
<gene>
    <name evidence="1" type="ORF">C7438_0476</name>
</gene>
<dbReference type="Proteomes" id="UP000267019">
    <property type="component" value="Unassembled WGS sequence"/>
</dbReference>